<gene>
    <name evidence="2" type="ORF">ERS852473_01618</name>
</gene>
<reference evidence="2 3" key="1">
    <citation type="submission" date="2015-09" db="EMBL/GenBank/DDBJ databases">
        <authorList>
            <consortium name="Pathogen Informatics"/>
        </authorList>
    </citation>
    <scope>NUCLEOTIDE SEQUENCE [LARGE SCALE GENOMIC DNA]</scope>
    <source>
        <strain evidence="2 3">2789STDY5834858</strain>
    </source>
</reference>
<protein>
    <submittedName>
        <fullName evidence="2">Sporulation protein YqfD</fullName>
    </submittedName>
</protein>
<evidence type="ECO:0000256" key="1">
    <source>
        <dbReference type="SAM" id="Phobius"/>
    </source>
</evidence>
<dbReference type="NCBIfam" id="TIGR02876">
    <property type="entry name" value="spore_yqfD"/>
    <property type="match status" value="1"/>
</dbReference>
<accession>A0ABM9UQX3</accession>
<dbReference type="InterPro" id="IPR010690">
    <property type="entry name" value="YqfD"/>
</dbReference>
<dbReference type="Proteomes" id="UP000095488">
    <property type="component" value="Unassembled WGS sequence"/>
</dbReference>
<evidence type="ECO:0000313" key="3">
    <source>
        <dbReference type="Proteomes" id="UP000095488"/>
    </source>
</evidence>
<keyword evidence="3" id="KW-1185">Reference proteome</keyword>
<keyword evidence="1" id="KW-0472">Membrane</keyword>
<dbReference type="PIRSF" id="PIRSF029895">
    <property type="entry name" value="SpoIV"/>
    <property type="match status" value="1"/>
</dbReference>
<comment type="caution">
    <text evidence="2">The sequence shown here is derived from an EMBL/GenBank/DDBJ whole genome shotgun (WGS) entry which is preliminary data.</text>
</comment>
<dbReference type="EMBL" id="CYZR01000005">
    <property type="protein sequence ID" value="CUN99692.1"/>
    <property type="molecule type" value="Genomic_DNA"/>
</dbReference>
<organism evidence="2 3">
    <name type="scientific">Sarcina ventriculi</name>
    <name type="common">Clostridium ventriculi</name>
    <dbReference type="NCBI Taxonomy" id="1267"/>
    <lineage>
        <taxon>Bacteria</taxon>
        <taxon>Bacillati</taxon>
        <taxon>Bacillota</taxon>
        <taxon>Clostridia</taxon>
        <taxon>Eubacteriales</taxon>
        <taxon>Clostridiaceae</taxon>
        <taxon>Sarcina</taxon>
    </lineage>
</organism>
<dbReference type="Pfam" id="PF06898">
    <property type="entry name" value="YqfD"/>
    <property type="match status" value="1"/>
</dbReference>
<keyword evidence="1" id="KW-0812">Transmembrane</keyword>
<feature type="transmembrane region" description="Helical" evidence="1">
    <location>
        <begin position="87"/>
        <end position="108"/>
    </location>
</feature>
<name>A0ABM9UQX3_SARVE</name>
<sequence>MNSKFFKNGIIKIEVKLFNSEQFLNILWNSGIRIHNIKKIDKSTIIMEINYEDYNAVKEVVKKIQGKVSIISSKGGIFFLGRVKRKVGIVIGFFSFIIFLYVLSNFIWSIDIQTKMYISPYEIRAQLKELGVLEGVSKSSIDVYELEEKLQNLNSDIMWSNIRVEGSTLKVTIEEKITPPLEVEKDTDLGVVAKMDGEVKRIYTTSGTAAVKAGDVVKAGDILVYPYEGTGEYQYDVAARGSVLANTFYEKVIELQISGEKIYRTGNMDSEIYIKIADKKIYLKKSTKNFNNYDKIEEDGKYIHKNIYYEKKSSSIEETEEEIVNEAVERLYNSTKKEITRKAQIVDKIISKESIENGKILLKVLFVVEQDIASN</sequence>
<evidence type="ECO:0000313" key="2">
    <source>
        <dbReference type="EMBL" id="CUN99692.1"/>
    </source>
</evidence>
<proteinExistence type="predicted"/>
<dbReference type="RefSeq" id="WP_055259330.1">
    <property type="nucleotide sequence ID" value="NZ_CABIXL010000005.1"/>
</dbReference>
<keyword evidence="1" id="KW-1133">Transmembrane helix</keyword>